<keyword evidence="17" id="KW-0413">Isomerase</keyword>
<dbReference type="FunFam" id="3.40.50.10190:FF:000010">
    <property type="entry name" value="DNA topoisomerase II binding protein 1"/>
    <property type="match status" value="1"/>
</dbReference>
<dbReference type="CDD" id="cd17749">
    <property type="entry name" value="BRCT_TopBP1_rpt4"/>
    <property type="match status" value="1"/>
</dbReference>
<dbReference type="GO" id="GO:0003677">
    <property type="term" value="F:DNA binding"/>
    <property type="evidence" value="ECO:0007669"/>
    <property type="project" value="UniProtKB-KW"/>
</dbReference>
<dbReference type="PROSITE" id="PS50172">
    <property type="entry name" value="BRCT"/>
    <property type="match status" value="7"/>
</dbReference>
<dbReference type="GO" id="GO:0016853">
    <property type="term" value="F:isomerase activity"/>
    <property type="evidence" value="ECO:0007669"/>
    <property type="project" value="UniProtKB-KW"/>
</dbReference>
<gene>
    <name evidence="17" type="ORF">EXN66_Car019421</name>
</gene>
<dbReference type="Proteomes" id="UP000503349">
    <property type="component" value="Chromosome 19"/>
</dbReference>
<proteinExistence type="inferred from homology"/>
<evidence type="ECO:0000256" key="5">
    <source>
        <dbReference type="ARBA" id="ARBA00022454"/>
    </source>
</evidence>
<keyword evidence="8" id="KW-0677">Repeat</keyword>
<evidence type="ECO:0000256" key="1">
    <source>
        <dbReference type="ARBA" id="ARBA00004123"/>
    </source>
</evidence>
<evidence type="ECO:0000313" key="17">
    <source>
        <dbReference type="EMBL" id="KAF3703733.1"/>
    </source>
</evidence>
<keyword evidence="6" id="KW-0963">Cytoplasm</keyword>
<reference evidence="17 18" key="1">
    <citation type="submission" date="2019-02" db="EMBL/GenBank/DDBJ databases">
        <title>Opniocepnalus argus genome.</title>
        <authorList>
            <person name="Zhou C."/>
            <person name="Xiao S."/>
        </authorList>
    </citation>
    <scope>NUCLEOTIDE SEQUENCE [LARGE SCALE GENOMIC DNA]</scope>
    <source>
        <strain evidence="17">OARG1902GOOAL</strain>
        <tissue evidence="17">Muscle</tissue>
    </source>
</reference>
<dbReference type="InterPro" id="IPR036420">
    <property type="entry name" value="BRCT_dom_sf"/>
</dbReference>
<dbReference type="GO" id="GO:0005813">
    <property type="term" value="C:centrosome"/>
    <property type="evidence" value="ECO:0007669"/>
    <property type="project" value="UniProtKB-SubCell"/>
</dbReference>
<keyword evidence="13" id="KW-0539">Nucleus</keyword>
<dbReference type="InterPro" id="IPR059215">
    <property type="entry name" value="BRCT2_TopBP1-like"/>
</dbReference>
<dbReference type="CDD" id="cd17718">
    <property type="entry name" value="BRCT_TopBP1_rpt3"/>
    <property type="match status" value="1"/>
</dbReference>
<dbReference type="GO" id="GO:0000922">
    <property type="term" value="C:spindle pole"/>
    <property type="evidence" value="ECO:0007669"/>
    <property type="project" value="UniProtKB-SubCell"/>
</dbReference>
<dbReference type="GO" id="GO:0007095">
    <property type="term" value="P:mitotic G2 DNA damage checkpoint signaling"/>
    <property type="evidence" value="ECO:0007669"/>
    <property type="project" value="TreeGrafter"/>
</dbReference>
<feature type="domain" description="BRCT" evidence="16">
    <location>
        <begin position="636"/>
        <end position="733"/>
    </location>
</feature>
<dbReference type="CDD" id="cd18434">
    <property type="entry name" value="BRCT_TopBP1_rpt5"/>
    <property type="match status" value="1"/>
</dbReference>
<evidence type="ECO:0000259" key="16">
    <source>
        <dbReference type="PROSITE" id="PS50172"/>
    </source>
</evidence>
<dbReference type="GO" id="GO:0005694">
    <property type="term" value="C:chromosome"/>
    <property type="evidence" value="ECO:0007669"/>
    <property type="project" value="UniProtKB-SubCell"/>
</dbReference>
<feature type="region of interest" description="Disordered" evidence="15">
    <location>
        <begin position="726"/>
        <end position="766"/>
    </location>
</feature>
<evidence type="ECO:0000256" key="14">
    <source>
        <dbReference type="ARBA" id="ARBA00061360"/>
    </source>
</evidence>
<evidence type="ECO:0000313" key="18">
    <source>
        <dbReference type="Proteomes" id="UP000503349"/>
    </source>
</evidence>
<feature type="region of interest" description="Disordered" evidence="15">
    <location>
        <begin position="1014"/>
        <end position="1069"/>
    </location>
</feature>
<dbReference type="GO" id="GO:0006281">
    <property type="term" value="P:DNA repair"/>
    <property type="evidence" value="ECO:0007669"/>
    <property type="project" value="UniProtKB-KW"/>
</dbReference>
<dbReference type="GO" id="GO:0006270">
    <property type="term" value="P:DNA replication initiation"/>
    <property type="evidence" value="ECO:0007669"/>
    <property type="project" value="TreeGrafter"/>
</dbReference>
<feature type="compositionally biased region" description="Low complexity" evidence="15">
    <location>
        <begin position="1018"/>
        <end position="1028"/>
    </location>
</feature>
<accession>A0A6G1QN64</accession>
<evidence type="ECO:0000256" key="4">
    <source>
        <dbReference type="ARBA" id="ARBA00004647"/>
    </source>
</evidence>
<dbReference type="InterPro" id="IPR049936">
    <property type="entry name" value="TopBP1_BRCT_8"/>
</dbReference>
<feature type="region of interest" description="Disordered" evidence="15">
    <location>
        <begin position="796"/>
        <end position="830"/>
    </location>
</feature>
<dbReference type="Pfam" id="PF12738">
    <property type="entry name" value="PTCB-BRCT"/>
    <property type="match status" value="2"/>
</dbReference>
<feature type="region of interest" description="Disordered" evidence="15">
    <location>
        <begin position="1091"/>
        <end position="1129"/>
    </location>
</feature>
<dbReference type="Gene3D" id="3.40.50.10190">
    <property type="entry name" value="BRCT domain"/>
    <property type="match status" value="9"/>
</dbReference>
<dbReference type="OrthoDB" id="251770at2759"/>
<dbReference type="InterPro" id="IPR044737">
    <property type="entry name" value="TopBP1_BRCT_1"/>
</dbReference>
<dbReference type="SMART" id="SM00292">
    <property type="entry name" value="BRCT"/>
    <property type="match status" value="9"/>
</dbReference>
<dbReference type="Pfam" id="PF00533">
    <property type="entry name" value="BRCT"/>
    <property type="match status" value="4"/>
</dbReference>
<evidence type="ECO:0000256" key="6">
    <source>
        <dbReference type="ARBA" id="ARBA00022490"/>
    </source>
</evidence>
<dbReference type="FunFam" id="3.40.50.10190:FF:000023">
    <property type="entry name" value="DNA topoisomerase II binding protein 1"/>
    <property type="match status" value="1"/>
</dbReference>
<keyword evidence="18" id="KW-1185">Reference proteome</keyword>
<evidence type="ECO:0000256" key="2">
    <source>
        <dbReference type="ARBA" id="ARBA00004286"/>
    </source>
</evidence>
<sequence>MSKGDKDGYIVKFVESKGKKTEYAVKAYEAILELQSEKYVKNMDEDAVLRMDQKDKSLFVFSSFTTPAFLHCKKLGCRVVSPLVVLYCLQQQRCVPRAENPVYNMAMADITISCTSLDKTTRSEVMDLVQLMGGRVYLDLNVSVTHLIAGEVGSKKYLVAASLGKPILLPTWVKACWEKSQDSLFRYTDLPMEDYVCPVLQGCTVCVTGLSSAERKEVQRLCEQHGANYTGQLKMNECTHLIANEPTGQKYECARKWNVYCVSMHWLFDSIEKGYCQDESRYTVEGSASKTTRPHTSTPTGTRKEEGPSLLGLSHISVNASMTINDTALTNGTISRLEAPDPIDSLDLTVCPADDILDGCKLYLCGLPEKKLDKLRRLVNVAGGLRFNQPSEELTHVVMGELDQDVKNFFSKATHRPYVVTVQWLLDSFSKGSLLPEADFFHPDCLPPAPAAVSVPARHTPTSQPSVGPPVASPSTPKQMRAEEDLLSQYMDDDPTVVDIPPPPPLESNRRMSINTAAGYHPESWTPNHNRGQETDSTLQEASEAGLFVGKGFLLLGFGAEAEAQLCQVVTENGGRVLRGRTRVVVDYAVVPLLGCKVEATVDEVVTDTWLAMCVEKECVLEPSSNPLFTPVPVIDGRLPLKDCVLSVSQFTGAERESLVELAKHLGATVQDYFVRLANQKKGMLASTHLVLQSPEGTKYQAAKKWGLPAVTMYWILESAQAGQRAKEERFLVDQPPSPERDEESFVGGSQKPTMPPPARTSPEIPLLGVQSGKAVTPLDLGRFQSKVFHSVLDEMKPKEDISTPKQNQQVGRRNPLQKEPPLHLDTPSRFLSRDQLFRPSFNVKDALGALDSPGGSSKPGERVGTPLTEVINRNMKVALANSTRNNVSDMQAISASPQLTKATDKEVPDKEGGPLTGVVICVGKKLSKMQSELNAIAASLGADFRWACDDTVTHYIYQGRVGDNTREYKGVKERGLHVVSQYWLQACAEEQRHVPESLYPFTYNPKMSLNLSQVPASSQRSPPSTRSQLKDKDQSDYSITVDAATPRRVSDGSVDQEETNITERSGDISETLEMRENLQRQLQEIMSATKLTTGRRHSVRLSRMGSEGPDSGPHTPDGSRVGRTGSRRTLEALRVSREAAMDVNTEPSQSEQIVWDDPTAREERAKLADNFQWPGSPSQHSESLAPPPPPTAEKESHFRDSMTDSELVEMAACDVIDQHMGQKVTTPPSKDPENNILTPKAPNIVSPLTNSPVAPEPQQERKEEKQPPRYQLSSLTPQERIDYSHLIEELGGIVLDKQSFDPSCSHIIVGTPLRNEKYLAAMAAGKWILHRSYLEACRSVGHFIQEEEYEWGSSSILDALPSITSQQRRLALAAMRWRKALRGHSEHGGAFSGWTVMLNIDQNRESGFRRLLQSGGAKVLPSPSPSLYREATHLFADFSRLKPGDFRVDVSEAAAQGVTCLKPEYIADYLMQEPTPPIKLYYLAEAPSEETPGTPSRKRKAADDTARLKKSRLN</sequence>
<feature type="compositionally biased region" description="Polar residues" evidence="15">
    <location>
        <begin position="1174"/>
        <end position="1183"/>
    </location>
</feature>
<dbReference type="FunFam" id="3.40.50.10190:FF:000018">
    <property type="entry name" value="DNA topoisomerase 2-binding protein 1"/>
    <property type="match status" value="1"/>
</dbReference>
<evidence type="ECO:0000256" key="7">
    <source>
        <dbReference type="ARBA" id="ARBA00022553"/>
    </source>
</evidence>
<feature type="compositionally biased region" description="Basic and acidic residues" evidence="15">
    <location>
        <begin position="1259"/>
        <end position="1268"/>
    </location>
</feature>
<keyword evidence="12" id="KW-0206">Cytoskeleton</keyword>
<feature type="region of interest" description="Disordered" evidence="15">
    <location>
        <begin position="1223"/>
        <end position="1274"/>
    </location>
</feature>
<evidence type="ECO:0000256" key="3">
    <source>
        <dbReference type="ARBA" id="ARBA00004300"/>
    </source>
</evidence>
<dbReference type="PANTHER" id="PTHR13561:SF20">
    <property type="entry name" value="DNA TOPOISOMERASE 2-BINDING PROTEIN 1"/>
    <property type="match status" value="1"/>
</dbReference>
<dbReference type="GO" id="GO:0005634">
    <property type="term" value="C:nucleus"/>
    <property type="evidence" value="ECO:0007669"/>
    <property type="project" value="UniProtKB-SubCell"/>
</dbReference>
<feature type="domain" description="BRCT" evidence="16">
    <location>
        <begin position="1387"/>
        <end position="1484"/>
    </location>
</feature>
<evidence type="ECO:0000256" key="9">
    <source>
        <dbReference type="ARBA" id="ARBA00022763"/>
    </source>
</evidence>
<dbReference type="FunFam" id="3.40.50.10190:FF:000021">
    <property type="entry name" value="DNA topoisomerase II binding protein 1"/>
    <property type="match status" value="1"/>
</dbReference>
<dbReference type="CDD" id="cd17727">
    <property type="entry name" value="BRCT_TopBP1_rpt6"/>
    <property type="match status" value="1"/>
</dbReference>
<keyword evidence="10" id="KW-0238">DNA-binding</keyword>
<feature type="region of interest" description="Disordered" evidence="15">
    <location>
        <begin position="1488"/>
        <end position="1515"/>
    </location>
</feature>
<evidence type="ECO:0000256" key="11">
    <source>
        <dbReference type="ARBA" id="ARBA00023204"/>
    </source>
</evidence>
<name>A0A6G1QN64_CHAAH</name>
<feature type="domain" description="BRCT" evidence="16">
    <location>
        <begin position="911"/>
        <end position="1002"/>
    </location>
</feature>
<feature type="region of interest" description="Disordered" evidence="15">
    <location>
        <begin position="1172"/>
        <end position="1202"/>
    </location>
</feature>
<feature type="domain" description="BRCT" evidence="16">
    <location>
        <begin position="195"/>
        <end position="284"/>
    </location>
</feature>
<dbReference type="EMBL" id="CM015730">
    <property type="protein sequence ID" value="KAF3703733.1"/>
    <property type="molecule type" value="Genomic_DNA"/>
</dbReference>
<keyword evidence="5" id="KW-0158">Chromosome</keyword>
<dbReference type="PANTHER" id="PTHR13561">
    <property type="entry name" value="DNA REPLICATION REGULATOR DPB11-RELATED"/>
    <property type="match status" value="1"/>
</dbReference>
<dbReference type="CDD" id="cd17728">
    <property type="entry name" value="BRCT_TopBP1_rpt8"/>
    <property type="match status" value="1"/>
</dbReference>
<reference evidence="18" key="2">
    <citation type="submission" date="2019-02" db="EMBL/GenBank/DDBJ databases">
        <title>Opniocepnalus argus Var Kimnra genome.</title>
        <authorList>
            <person name="Zhou C."/>
            <person name="Xiao S."/>
        </authorList>
    </citation>
    <scope>NUCLEOTIDE SEQUENCE [LARGE SCALE GENOMIC DNA]</scope>
</reference>
<dbReference type="InterPro" id="IPR001357">
    <property type="entry name" value="BRCT_dom"/>
</dbReference>
<protein>
    <submittedName>
        <fullName evidence="17">DNA topoisomerase 2-binding protein 1-A Cut5 protein</fullName>
    </submittedName>
</protein>
<dbReference type="FunFam" id="3.40.50.10190:FF:000020">
    <property type="entry name" value="DNA topoisomerase II binding protein 1"/>
    <property type="match status" value="1"/>
</dbReference>
<evidence type="ECO:0000256" key="13">
    <source>
        <dbReference type="ARBA" id="ARBA00023242"/>
    </source>
</evidence>
<feature type="domain" description="BRCT" evidence="16">
    <location>
        <begin position="1280"/>
        <end position="1352"/>
    </location>
</feature>
<evidence type="ECO:0000256" key="8">
    <source>
        <dbReference type="ARBA" id="ARBA00022737"/>
    </source>
</evidence>
<feature type="domain" description="BRCT" evidence="16">
    <location>
        <begin position="102"/>
        <end position="181"/>
    </location>
</feature>
<dbReference type="InterPro" id="IPR049542">
    <property type="entry name" value="TopBP1-like_BRCT0"/>
</dbReference>
<comment type="similarity">
    <text evidence="14">Belongs to the TOPBP1 family.</text>
</comment>
<dbReference type="CDD" id="cd17731">
    <property type="entry name" value="BRCT_TopBP1_rpt2_like"/>
    <property type="match status" value="1"/>
</dbReference>
<comment type="subcellular location">
    <subcellularLocation>
        <location evidence="2">Chromosome</location>
    </subcellularLocation>
    <subcellularLocation>
        <location evidence="3">Cytoplasm</location>
        <location evidence="3">Cytoskeleton</location>
        <location evidence="3">Microtubule organizing center</location>
        <location evidence="3">Centrosome</location>
    </subcellularLocation>
    <subcellularLocation>
        <location evidence="4">Cytoplasm</location>
        <location evidence="4">Cytoskeleton</location>
        <location evidence="4">Spindle pole</location>
    </subcellularLocation>
    <subcellularLocation>
        <location evidence="1">Nucleus</location>
    </subcellularLocation>
</comment>
<keyword evidence="7" id="KW-0597">Phosphoprotein</keyword>
<dbReference type="CDD" id="cd17737">
    <property type="entry name" value="BRCT_TopBP1_rpt1"/>
    <property type="match status" value="1"/>
</dbReference>
<dbReference type="FunFam" id="3.40.50.10190:FF:000029">
    <property type="entry name" value="DNA topoisomerase II binding protein 1"/>
    <property type="match status" value="1"/>
</dbReference>
<feature type="region of interest" description="Disordered" evidence="15">
    <location>
        <begin position="454"/>
        <end position="478"/>
    </location>
</feature>
<feature type="domain" description="BRCT" evidence="16">
    <location>
        <begin position="352"/>
        <end position="442"/>
    </location>
</feature>
<keyword evidence="11" id="KW-0234">DNA repair</keyword>
<dbReference type="FunFam" id="3.40.50.10190:FF:000028">
    <property type="entry name" value="DNA topoisomerase 2-binding protein 1 isoform X1"/>
    <property type="match status" value="1"/>
</dbReference>
<evidence type="ECO:0000256" key="10">
    <source>
        <dbReference type="ARBA" id="ARBA00023125"/>
    </source>
</evidence>
<dbReference type="SUPFAM" id="SSF52113">
    <property type="entry name" value="BRCT domain"/>
    <property type="match status" value="6"/>
</dbReference>
<organism evidence="17 18">
    <name type="scientific">Channa argus</name>
    <name type="common">Northern snakehead</name>
    <name type="synonym">Ophicephalus argus</name>
    <dbReference type="NCBI Taxonomy" id="215402"/>
    <lineage>
        <taxon>Eukaryota</taxon>
        <taxon>Metazoa</taxon>
        <taxon>Chordata</taxon>
        <taxon>Craniata</taxon>
        <taxon>Vertebrata</taxon>
        <taxon>Euteleostomi</taxon>
        <taxon>Actinopterygii</taxon>
        <taxon>Neopterygii</taxon>
        <taxon>Teleostei</taxon>
        <taxon>Neoteleostei</taxon>
        <taxon>Acanthomorphata</taxon>
        <taxon>Anabantaria</taxon>
        <taxon>Anabantiformes</taxon>
        <taxon>Channoidei</taxon>
        <taxon>Channidae</taxon>
        <taxon>Channa</taxon>
    </lineage>
</organism>
<dbReference type="GO" id="GO:0033314">
    <property type="term" value="P:mitotic DNA replication checkpoint signaling"/>
    <property type="evidence" value="ECO:0007669"/>
    <property type="project" value="TreeGrafter"/>
</dbReference>
<evidence type="ECO:0000256" key="15">
    <source>
        <dbReference type="SAM" id="MobiDB-lite"/>
    </source>
</evidence>
<evidence type="ECO:0000256" key="12">
    <source>
        <dbReference type="ARBA" id="ARBA00023212"/>
    </source>
</evidence>
<feature type="region of interest" description="Disordered" evidence="15">
    <location>
        <begin position="286"/>
        <end position="308"/>
    </location>
</feature>
<keyword evidence="9" id="KW-0227">DNA damage</keyword>
<feature type="compositionally biased region" description="Basic and acidic residues" evidence="15">
    <location>
        <begin position="1193"/>
        <end position="1202"/>
    </location>
</feature>
<dbReference type="CDD" id="cd17738">
    <property type="entry name" value="BRCT_TopBP1_rpt7"/>
    <property type="match status" value="1"/>
</dbReference>
<dbReference type="Pfam" id="PF21298">
    <property type="entry name" value="TopBP1_BRCT0"/>
    <property type="match status" value="1"/>
</dbReference>